<keyword evidence="3 9" id="KW-0812">Transmembrane</keyword>
<evidence type="ECO:0000259" key="11">
    <source>
        <dbReference type="PROSITE" id="PS50929"/>
    </source>
</evidence>
<keyword evidence="6 9" id="KW-1133">Transmembrane helix</keyword>
<dbReference type="PROSITE" id="PS50929">
    <property type="entry name" value="ABC_TM1F"/>
    <property type="match status" value="1"/>
</dbReference>
<dbReference type="AlphaFoldDB" id="A0A261UQU8"/>
<dbReference type="PROSITE" id="PS00211">
    <property type="entry name" value="ABC_TRANSPORTER_1"/>
    <property type="match status" value="1"/>
</dbReference>
<evidence type="ECO:0000256" key="4">
    <source>
        <dbReference type="ARBA" id="ARBA00022741"/>
    </source>
</evidence>
<proteinExistence type="predicted"/>
<dbReference type="PANTHER" id="PTHR24221">
    <property type="entry name" value="ATP-BINDING CASSETTE SUB-FAMILY B"/>
    <property type="match status" value="1"/>
</dbReference>
<evidence type="ECO:0000256" key="3">
    <source>
        <dbReference type="ARBA" id="ARBA00022692"/>
    </source>
</evidence>
<dbReference type="SUPFAM" id="SSF90123">
    <property type="entry name" value="ABC transporter transmembrane region"/>
    <property type="match status" value="1"/>
</dbReference>
<sequence length="566" mass="58173">MPARRDAVVEDPAQQRHGSPVERFLRIQASRRRGELALAAACGAIAASGATLLLGLSGWFLAGAALAGSAGPAAVQAFNYLLPSAGMRGLAILRTAGRYGERLFGHRAALAALAELRPALFAGIAAAPPRDALALSSGEASARLVQDVDAIEAAFVRRPAPWVAATAMGTAMAVLALASPWAPAIFAIGMASQLVIGRRLARRGCDAAGRDALRASGALKQVVGAYLPATAELRCFGLVPRAVDAIMARDAELGAAVLRRHQAEADMAALQAGITAATVLAVAAVAAAATLPSMALAVLASLAAMEGVAPMLRAAQQQGALQEATARLDAAMGHAPSGPRSGAAVTTRAPGDTAAPPARNAGVMACGESPALEIDGRHFRPGDRVGIVGPSGCGKTAMLESLLGLRVADAGKFRVGGRAVEGGAMGWARPCFAYAPQEARILTGTIADNLRLAAPLADDRLLWRALADAQLDARVRAMPDGLLTWVGDGGVALSGGECRRLSLARALLRPAPWLLLDEPTEGLDAPTERALIDALEQRLRDTGQGLLLVSHRPAPLRLCRARIALH</sequence>
<evidence type="ECO:0008006" key="14">
    <source>
        <dbReference type="Google" id="ProtNLM"/>
    </source>
</evidence>
<dbReference type="SMART" id="SM00382">
    <property type="entry name" value="AAA"/>
    <property type="match status" value="1"/>
</dbReference>
<dbReference type="PROSITE" id="PS50893">
    <property type="entry name" value="ABC_TRANSPORTER_2"/>
    <property type="match status" value="1"/>
</dbReference>
<evidence type="ECO:0000313" key="13">
    <source>
        <dbReference type="Proteomes" id="UP000215767"/>
    </source>
</evidence>
<feature type="transmembrane region" description="Helical" evidence="9">
    <location>
        <begin position="60"/>
        <end position="82"/>
    </location>
</feature>
<protein>
    <recommendedName>
        <fullName evidence="14">Thiol reductant ABC exporter subunit CydC</fullName>
    </recommendedName>
</protein>
<dbReference type="Gene3D" id="3.40.50.300">
    <property type="entry name" value="P-loop containing nucleotide triphosphate hydrolases"/>
    <property type="match status" value="1"/>
</dbReference>
<dbReference type="InterPro" id="IPR036640">
    <property type="entry name" value="ABC1_TM_sf"/>
</dbReference>
<feature type="transmembrane region" description="Helical" evidence="9">
    <location>
        <begin position="268"/>
        <end position="288"/>
    </location>
</feature>
<reference evidence="13" key="1">
    <citation type="submission" date="2017-05" db="EMBL/GenBank/DDBJ databases">
        <title>Complete and WGS of Bordetella genogroups.</title>
        <authorList>
            <person name="Spilker T."/>
            <person name="Lipuma J."/>
        </authorList>
    </citation>
    <scope>NUCLEOTIDE SEQUENCE [LARGE SCALE GENOMIC DNA]</scope>
    <source>
        <strain evidence="13">AU8856</strain>
    </source>
</reference>
<keyword evidence="5" id="KW-0067">ATP-binding</keyword>
<feature type="transmembrane region" description="Helical" evidence="9">
    <location>
        <begin position="36"/>
        <end position="54"/>
    </location>
</feature>
<organism evidence="12 13">
    <name type="scientific">Bordetella genomosp. 11</name>
    <dbReference type="NCBI Taxonomy" id="1416808"/>
    <lineage>
        <taxon>Bacteria</taxon>
        <taxon>Pseudomonadati</taxon>
        <taxon>Pseudomonadota</taxon>
        <taxon>Betaproteobacteria</taxon>
        <taxon>Burkholderiales</taxon>
        <taxon>Alcaligenaceae</taxon>
        <taxon>Bordetella</taxon>
    </lineage>
</organism>
<evidence type="ECO:0000313" key="12">
    <source>
        <dbReference type="EMBL" id="OZI63293.1"/>
    </source>
</evidence>
<dbReference type="Gene3D" id="1.20.1560.10">
    <property type="entry name" value="ABC transporter type 1, transmembrane domain"/>
    <property type="match status" value="1"/>
</dbReference>
<keyword evidence="7 9" id="KW-0472">Membrane</keyword>
<keyword evidence="13" id="KW-1185">Reference proteome</keyword>
<evidence type="ECO:0000256" key="5">
    <source>
        <dbReference type="ARBA" id="ARBA00022840"/>
    </source>
</evidence>
<accession>A0A261UQU8</accession>
<dbReference type="GO" id="GO:0005524">
    <property type="term" value="F:ATP binding"/>
    <property type="evidence" value="ECO:0007669"/>
    <property type="project" value="UniProtKB-KW"/>
</dbReference>
<feature type="region of interest" description="Disordered" evidence="8">
    <location>
        <begin position="332"/>
        <end position="361"/>
    </location>
</feature>
<dbReference type="InterPro" id="IPR027417">
    <property type="entry name" value="P-loop_NTPase"/>
</dbReference>
<evidence type="ECO:0000256" key="2">
    <source>
        <dbReference type="ARBA" id="ARBA00022475"/>
    </source>
</evidence>
<dbReference type="InterPro" id="IPR017871">
    <property type="entry name" value="ABC_transporter-like_CS"/>
</dbReference>
<dbReference type="InterPro" id="IPR003439">
    <property type="entry name" value="ABC_transporter-like_ATP-bd"/>
</dbReference>
<evidence type="ECO:0000256" key="8">
    <source>
        <dbReference type="SAM" id="MobiDB-lite"/>
    </source>
</evidence>
<dbReference type="GO" id="GO:0016887">
    <property type="term" value="F:ATP hydrolysis activity"/>
    <property type="evidence" value="ECO:0007669"/>
    <property type="project" value="InterPro"/>
</dbReference>
<dbReference type="GO" id="GO:0005886">
    <property type="term" value="C:plasma membrane"/>
    <property type="evidence" value="ECO:0007669"/>
    <property type="project" value="UniProtKB-SubCell"/>
</dbReference>
<evidence type="ECO:0000256" key="1">
    <source>
        <dbReference type="ARBA" id="ARBA00004651"/>
    </source>
</evidence>
<dbReference type="PANTHER" id="PTHR24221:SF590">
    <property type="entry name" value="COMPONENT LINKED WITH THE ASSEMBLY OF CYTOCHROME' TRANSPORT TRANSMEMBRANE ATP-BINDING PROTEIN ABC TRANSPORTER CYDD-RELATED"/>
    <property type="match status" value="1"/>
</dbReference>
<dbReference type="Proteomes" id="UP000215767">
    <property type="component" value="Unassembled WGS sequence"/>
</dbReference>
<evidence type="ECO:0000259" key="10">
    <source>
        <dbReference type="PROSITE" id="PS50893"/>
    </source>
</evidence>
<evidence type="ECO:0000256" key="9">
    <source>
        <dbReference type="SAM" id="Phobius"/>
    </source>
</evidence>
<gene>
    <name evidence="12" type="ORF">CAL28_11045</name>
</gene>
<evidence type="ECO:0000256" key="7">
    <source>
        <dbReference type="ARBA" id="ARBA00023136"/>
    </source>
</evidence>
<dbReference type="SUPFAM" id="SSF52540">
    <property type="entry name" value="P-loop containing nucleoside triphosphate hydrolases"/>
    <property type="match status" value="1"/>
</dbReference>
<name>A0A261UQU8_9BORD</name>
<comment type="subcellular location">
    <subcellularLocation>
        <location evidence="1">Cell membrane</location>
        <topology evidence="1">Multi-pass membrane protein</topology>
    </subcellularLocation>
</comment>
<feature type="domain" description="ABC transmembrane type-1" evidence="11">
    <location>
        <begin position="37"/>
        <end position="323"/>
    </location>
</feature>
<keyword evidence="4" id="KW-0547">Nucleotide-binding</keyword>
<keyword evidence="2" id="KW-1003">Cell membrane</keyword>
<dbReference type="InterPro" id="IPR003593">
    <property type="entry name" value="AAA+_ATPase"/>
</dbReference>
<dbReference type="EMBL" id="NEVS01000004">
    <property type="protein sequence ID" value="OZI63293.1"/>
    <property type="molecule type" value="Genomic_DNA"/>
</dbReference>
<evidence type="ECO:0000256" key="6">
    <source>
        <dbReference type="ARBA" id="ARBA00022989"/>
    </source>
</evidence>
<dbReference type="GO" id="GO:0140359">
    <property type="term" value="F:ABC-type transporter activity"/>
    <property type="evidence" value="ECO:0007669"/>
    <property type="project" value="InterPro"/>
</dbReference>
<dbReference type="Pfam" id="PF00005">
    <property type="entry name" value="ABC_tran"/>
    <property type="match status" value="1"/>
</dbReference>
<dbReference type="InterPro" id="IPR039421">
    <property type="entry name" value="Type_1_exporter"/>
</dbReference>
<feature type="domain" description="ABC transporter" evidence="10">
    <location>
        <begin position="356"/>
        <end position="566"/>
    </location>
</feature>
<comment type="caution">
    <text evidence="12">The sequence shown here is derived from an EMBL/GenBank/DDBJ whole genome shotgun (WGS) entry which is preliminary data.</text>
</comment>
<feature type="transmembrane region" description="Helical" evidence="9">
    <location>
        <begin position="184"/>
        <end position="201"/>
    </location>
</feature>
<dbReference type="InterPro" id="IPR011527">
    <property type="entry name" value="ABC1_TM_dom"/>
</dbReference>